<evidence type="ECO:0000313" key="2">
    <source>
        <dbReference type="Proteomes" id="UP000006275"/>
    </source>
</evidence>
<dbReference type="Gene3D" id="3.30.2000.30">
    <property type="match status" value="1"/>
</dbReference>
<gene>
    <name evidence="1" type="ORF">P70_0017</name>
</gene>
<reference evidence="1 2" key="1">
    <citation type="journal article" date="2012" name="J. Virol.">
        <title>Bacteriophage P70: Unique morphology and unrelatedness to other Listeria bacteriophages.</title>
        <authorList>
            <person name="Schmuki M.M."/>
            <person name="Erne D."/>
            <person name="Loessner M.J."/>
            <person name="Klumpp J."/>
        </authorList>
    </citation>
    <scope>NUCLEOTIDE SEQUENCE [LARGE SCALE GENOMIC DNA]</scope>
</reference>
<dbReference type="Pfam" id="PF11367">
    <property type="entry name" value="Tail_completion_gp17"/>
    <property type="match status" value="1"/>
</dbReference>
<dbReference type="GeneID" id="13827622"/>
<dbReference type="InterPro" id="IPR021508">
    <property type="entry name" value="Gp17-like"/>
</dbReference>
<evidence type="ECO:0000313" key="1">
    <source>
        <dbReference type="EMBL" id="AFQ96206.1"/>
    </source>
</evidence>
<organism evidence="1 2">
    <name type="scientific">Listeria phage P70</name>
    <dbReference type="NCBI Taxonomy" id="1225800"/>
    <lineage>
        <taxon>Viruses</taxon>
        <taxon>Duplodnaviria</taxon>
        <taxon>Heunggongvirae</taxon>
        <taxon>Uroviricota</taxon>
        <taxon>Caudoviricetes</taxon>
        <taxon>Homburgvirus</taxon>
        <taxon>Homburgvirus P70</taxon>
    </lineage>
</organism>
<keyword evidence="2" id="KW-1185">Reference proteome</keyword>
<dbReference type="InterPro" id="IPR053745">
    <property type="entry name" value="Viral_Tail_Comp_sf"/>
</dbReference>
<dbReference type="KEGG" id="vg:13827622"/>
<dbReference type="Proteomes" id="UP000006275">
    <property type="component" value="Segment"/>
</dbReference>
<name>J9QQG2_9CAUD</name>
<sequence length="139" mass="15724">MADINAVPPYAENISASNALQEAIYNELNKDYEVFDGWQHDSTYPYIVIGDETLIYDSSKSGQITRHQLHIDIWDSKNGSLRIKQITDDVINRLGTTLQLADGYCVAKFVATNIDFKRAQVGVQDFQRAYVTVTFTVLK</sequence>
<accession>J9QQG2</accession>
<dbReference type="RefSeq" id="YP_006905882.1">
    <property type="nucleotide sequence ID" value="NC_018831.1"/>
</dbReference>
<dbReference type="EMBL" id="JX442241">
    <property type="protein sequence ID" value="AFQ96206.1"/>
    <property type="molecule type" value="Genomic_DNA"/>
</dbReference>
<protein>
    <submittedName>
        <fullName evidence="1">Minor head protein</fullName>
    </submittedName>
</protein>
<dbReference type="OrthoDB" id="12140at10239"/>
<proteinExistence type="predicted"/>